<organism evidence="2 3">
    <name type="scientific">Candidatus Intestinimonas merdavium</name>
    <dbReference type="NCBI Taxonomy" id="2838622"/>
    <lineage>
        <taxon>Bacteria</taxon>
        <taxon>Bacillati</taxon>
        <taxon>Bacillota</taxon>
        <taxon>Clostridia</taxon>
        <taxon>Eubacteriales</taxon>
        <taxon>Intestinimonas</taxon>
    </lineage>
</organism>
<proteinExistence type="predicted"/>
<evidence type="ECO:0000256" key="1">
    <source>
        <dbReference type="SAM" id="MobiDB-lite"/>
    </source>
</evidence>
<dbReference type="InterPro" id="IPR053842">
    <property type="entry name" value="NikA-like"/>
</dbReference>
<gene>
    <name evidence="2" type="ORF">H9826_02080</name>
</gene>
<name>A0A9D2CE30_9FIRM</name>
<accession>A0A9D2CE30</accession>
<sequence>MQREKKTEIITLRVTPQTKERIRAKAQELSLTVTDYLCLCGLGKKIVRVEGLDKVLSELKAQGRNLNQLTTLANMGKVTVVYGDRLAEGYAQVNEQLRQLLREVSNGAPARAQRSGSCGERRRPGMSELSADKAGSE</sequence>
<dbReference type="Pfam" id="PF21983">
    <property type="entry name" value="NikA-like"/>
    <property type="match status" value="1"/>
</dbReference>
<feature type="region of interest" description="Disordered" evidence="1">
    <location>
        <begin position="104"/>
        <end position="137"/>
    </location>
</feature>
<evidence type="ECO:0000313" key="3">
    <source>
        <dbReference type="Proteomes" id="UP000886824"/>
    </source>
</evidence>
<dbReference type="Proteomes" id="UP000886824">
    <property type="component" value="Unassembled WGS sequence"/>
</dbReference>
<reference evidence="2" key="2">
    <citation type="submission" date="2021-04" db="EMBL/GenBank/DDBJ databases">
        <authorList>
            <person name="Gilroy R."/>
        </authorList>
    </citation>
    <scope>NUCLEOTIDE SEQUENCE</scope>
    <source>
        <strain evidence="2">CHK33-7979</strain>
    </source>
</reference>
<comment type="caution">
    <text evidence="2">The sequence shown here is derived from an EMBL/GenBank/DDBJ whole genome shotgun (WGS) entry which is preliminary data.</text>
</comment>
<dbReference type="AlphaFoldDB" id="A0A9D2CE30"/>
<evidence type="ECO:0000313" key="2">
    <source>
        <dbReference type="EMBL" id="HIY72750.1"/>
    </source>
</evidence>
<reference evidence="2" key="1">
    <citation type="journal article" date="2021" name="PeerJ">
        <title>Extensive microbial diversity within the chicken gut microbiome revealed by metagenomics and culture.</title>
        <authorList>
            <person name="Gilroy R."/>
            <person name="Ravi A."/>
            <person name="Getino M."/>
            <person name="Pursley I."/>
            <person name="Horton D.L."/>
            <person name="Alikhan N.F."/>
            <person name="Baker D."/>
            <person name="Gharbi K."/>
            <person name="Hall N."/>
            <person name="Watson M."/>
            <person name="Adriaenssens E.M."/>
            <person name="Foster-Nyarko E."/>
            <person name="Jarju S."/>
            <person name="Secka A."/>
            <person name="Antonio M."/>
            <person name="Oren A."/>
            <person name="Chaudhuri R.R."/>
            <person name="La Ragione R."/>
            <person name="Hildebrand F."/>
            <person name="Pallen M.J."/>
        </authorList>
    </citation>
    <scope>NUCLEOTIDE SEQUENCE</scope>
    <source>
        <strain evidence="2">CHK33-7979</strain>
    </source>
</reference>
<dbReference type="EMBL" id="DXCX01000024">
    <property type="protein sequence ID" value="HIY72750.1"/>
    <property type="molecule type" value="Genomic_DNA"/>
</dbReference>
<protein>
    <submittedName>
        <fullName evidence="2">MobC family plasmid mobilization relaxosome protein</fullName>
    </submittedName>
</protein>
<feature type="compositionally biased region" description="Basic and acidic residues" evidence="1">
    <location>
        <begin position="119"/>
        <end position="137"/>
    </location>
</feature>